<dbReference type="Gene3D" id="3.40.720.10">
    <property type="entry name" value="Alkaline Phosphatase, subunit A"/>
    <property type="match status" value="1"/>
</dbReference>
<sequence>MGAVARAVAVVALGWAAAGITVAVLPGISADGADDVLVVAIVVGLLGAVLRPALAGLLTWIGWAGVVIGWLVCQALIVYAALVLSPGIHVDGFWPAFWAAWIGAALMSLGLWVVTAGQPGVVTRHLIRAHRRYRRDVTRTDTPGLVIIQIDGLSAPLARWAVEAGNLPTLSRWLRAGHTLTEWHAQLPATTPASQAGLLHGASDQVPAFRWYEKEPGRLIVTNRPADAALVEQRCTEGLLTDGGVSISNVFSGGAPTSLLTMSTVRSGRGPDRYVSAYLLDPFGLTRSLVLTIGEIVKELYQARRRRLRGVEPRIGRDWGYVLLRGATNVLLRHLNLALIAEHVMRGAPAVYCDFVDYDEIAHHAGPFRPEALASLEGIDAVLATLEEVAAAAPRPYEFVVLSDHGQSQGATFAQRYGLRFEDLVGQLTTPDAVVAPEEDEQEGRARVLRAGLTPGPPHKDEPDIGRPEIVVAASGNLALIYLARLPGRVSLEEIEERHPKLIDGLVAHPGVGWVMARSRRDGPVVIGRGGRRLLDGDRVEGADPLDGFGPHAADDLRRHDGLAHTGDLLVNSLWDAGTQEVAAFEELIGCHGGLGGWQDRPLLIHPREWPVPTVLIGADAVHRLLRHRLDEKEAPCAAGSPTPEHPSASTRSSTRPSTP</sequence>
<dbReference type="Pfam" id="PF01663">
    <property type="entry name" value="Phosphodiest"/>
    <property type="match status" value="1"/>
</dbReference>
<proteinExistence type="predicted"/>
<dbReference type="Proteomes" id="UP000219612">
    <property type="component" value="Unassembled WGS sequence"/>
</dbReference>
<accession>A0A285J104</accession>
<evidence type="ECO:0000313" key="4">
    <source>
        <dbReference type="Proteomes" id="UP000219612"/>
    </source>
</evidence>
<dbReference type="RefSeq" id="WP_097323022.1">
    <property type="nucleotide sequence ID" value="NZ_OBDY01000013.1"/>
</dbReference>
<evidence type="ECO:0000256" key="1">
    <source>
        <dbReference type="SAM" id="MobiDB-lite"/>
    </source>
</evidence>
<feature type="transmembrane region" description="Helical" evidence="2">
    <location>
        <begin position="37"/>
        <end position="54"/>
    </location>
</feature>
<keyword evidence="2" id="KW-0472">Membrane</keyword>
<feature type="transmembrane region" description="Helical" evidence="2">
    <location>
        <begin position="60"/>
        <end position="84"/>
    </location>
</feature>
<gene>
    <name evidence="3" type="ORF">SAMN05421748_113166</name>
</gene>
<dbReference type="InterPro" id="IPR017850">
    <property type="entry name" value="Alkaline_phosphatase_core_sf"/>
</dbReference>
<keyword evidence="2" id="KW-0812">Transmembrane</keyword>
<keyword evidence="2" id="KW-1133">Transmembrane helix</keyword>
<dbReference type="InterPro" id="IPR007165">
    <property type="entry name" value="Phage_holin_4_2"/>
</dbReference>
<reference evidence="3 4" key="1">
    <citation type="submission" date="2017-09" db="EMBL/GenBank/DDBJ databases">
        <authorList>
            <person name="Ehlers B."/>
            <person name="Leendertz F.H."/>
        </authorList>
    </citation>
    <scope>NUCLEOTIDE SEQUENCE [LARGE SCALE GENOMIC DNA]</scope>
    <source>
        <strain evidence="3 4">CGMCC 4.6857</strain>
    </source>
</reference>
<feature type="transmembrane region" description="Helical" evidence="2">
    <location>
        <begin position="6"/>
        <end position="25"/>
    </location>
</feature>
<dbReference type="OrthoDB" id="5404822at2"/>
<dbReference type="InterPro" id="IPR002591">
    <property type="entry name" value="Phosphodiest/P_Trfase"/>
</dbReference>
<feature type="transmembrane region" description="Helical" evidence="2">
    <location>
        <begin position="96"/>
        <end position="114"/>
    </location>
</feature>
<dbReference type="SUPFAM" id="SSF53649">
    <property type="entry name" value="Alkaline phosphatase-like"/>
    <property type="match status" value="1"/>
</dbReference>
<keyword evidence="4" id="KW-1185">Reference proteome</keyword>
<name>A0A285J104_9ACTN</name>
<organism evidence="3 4">
    <name type="scientific">Paractinoplanes atraurantiacus</name>
    <dbReference type="NCBI Taxonomy" id="1036182"/>
    <lineage>
        <taxon>Bacteria</taxon>
        <taxon>Bacillati</taxon>
        <taxon>Actinomycetota</taxon>
        <taxon>Actinomycetes</taxon>
        <taxon>Micromonosporales</taxon>
        <taxon>Micromonosporaceae</taxon>
        <taxon>Paractinoplanes</taxon>
    </lineage>
</organism>
<feature type="compositionally biased region" description="Low complexity" evidence="1">
    <location>
        <begin position="647"/>
        <end position="660"/>
    </location>
</feature>
<dbReference type="AlphaFoldDB" id="A0A285J104"/>
<protein>
    <submittedName>
        <fullName evidence="3">4 TMS phage holin, superfamily IV</fullName>
    </submittedName>
</protein>
<evidence type="ECO:0000256" key="2">
    <source>
        <dbReference type="SAM" id="Phobius"/>
    </source>
</evidence>
<feature type="region of interest" description="Disordered" evidence="1">
    <location>
        <begin position="633"/>
        <end position="660"/>
    </location>
</feature>
<evidence type="ECO:0000313" key="3">
    <source>
        <dbReference type="EMBL" id="SNY53046.1"/>
    </source>
</evidence>
<dbReference type="EMBL" id="OBDY01000013">
    <property type="protein sequence ID" value="SNY53046.1"/>
    <property type="molecule type" value="Genomic_DNA"/>
</dbReference>
<dbReference type="Pfam" id="PF04020">
    <property type="entry name" value="Phage_holin_4_2"/>
    <property type="match status" value="1"/>
</dbReference>